<reference evidence="1 2" key="1">
    <citation type="submission" date="2014-07" db="EMBL/GenBank/DDBJ databases">
        <title>Genome of Chryseobacterium formosense LMG 24722.</title>
        <authorList>
            <person name="Pipes S.E."/>
            <person name="Stropko S.J."/>
            <person name="Newman J.D."/>
        </authorList>
    </citation>
    <scope>NUCLEOTIDE SEQUENCE [LARGE SCALE GENOMIC DNA]</scope>
    <source>
        <strain evidence="1 2">LMG 24722</strain>
    </source>
</reference>
<gene>
    <name evidence="1" type="ORF">IX39_07755</name>
</gene>
<protein>
    <recommendedName>
        <fullName evidence="3">GRAM domain-containing protein</fullName>
    </recommendedName>
</protein>
<proteinExistence type="predicted"/>
<keyword evidence="2" id="KW-1185">Reference proteome</keyword>
<dbReference type="EMBL" id="JPRP01000001">
    <property type="protein sequence ID" value="KFF00527.1"/>
    <property type="molecule type" value="Genomic_DNA"/>
</dbReference>
<dbReference type="RefSeq" id="WP_034674846.1">
    <property type="nucleotide sequence ID" value="NZ_FPAP01000001.1"/>
</dbReference>
<evidence type="ECO:0000313" key="1">
    <source>
        <dbReference type="EMBL" id="KFF00527.1"/>
    </source>
</evidence>
<dbReference type="Proteomes" id="UP000028713">
    <property type="component" value="Unassembled WGS sequence"/>
</dbReference>
<comment type="caution">
    <text evidence="1">The sequence shown here is derived from an EMBL/GenBank/DDBJ whole genome shotgun (WGS) entry which is preliminary data.</text>
</comment>
<name>A0A085Z7W3_9FLAO</name>
<evidence type="ECO:0000313" key="2">
    <source>
        <dbReference type="Proteomes" id="UP000028713"/>
    </source>
</evidence>
<accession>A0A085Z7W3</accession>
<dbReference type="AlphaFoldDB" id="A0A085Z7W3"/>
<organism evidence="1 2">
    <name type="scientific">Chryseobacterium formosense</name>
    <dbReference type="NCBI Taxonomy" id="236814"/>
    <lineage>
        <taxon>Bacteria</taxon>
        <taxon>Pseudomonadati</taxon>
        <taxon>Bacteroidota</taxon>
        <taxon>Flavobacteriia</taxon>
        <taxon>Flavobacteriales</taxon>
        <taxon>Weeksellaceae</taxon>
        <taxon>Chryseobacterium group</taxon>
        <taxon>Chryseobacterium</taxon>
    </lineage>
</organism>
<sequence length="99" mass="11280">MIKDLLLQSPKIYTTSSGLIHINHTIIHSIFKINYTLHLSEIAEPIVVNVDQIAFVSHNTKGFVTLFLANSYEISINTDFEKIEEVVKAAKDRRNIEIL</sequence>
<evidence type="ECO:0008006" key="3">
    <source>
        <dbReference type="Google" id="ProtNLM"/>
    </source>
</evidence>